<name>A0A8J9Y2V7_9NEOP</name>
<keyword evidence="4" id="KW-1185">Reference proteome</keyword>
<proteinExistence type="predicted"/>
<dbReference type="Proteomes" id="UP000838878">
    <property type="component" value="Chromosome 10"/>
</dbReference>
<feature type="coiled-coil region" evidence="1">
    <location>
        <begin position="76"/>
        <end position="103"/>
    </location>
</feature>
<evidence type="ECO:0000256" key="1">
    <source>
        <dbReference type="SAM" id="Coils"/>
    </source>
</evidence>
<sequence>MKLETEIKLAEQEVKSLLIALETINLGNVELQKEILLAKERNIATSERVNNGINKYEQLWLTSKKRYESIPFIQKCLQIINKKDTLQDNINKLIKEKQKLLHDVVIKQRDLLNLDRKNIIEMAKYMVHERPLTLKQIKNKQNEVSELLKEIKVLSNPNENINLLKTDLKIDSNAASKILNPPIEDNWLNISENGDNEVITIKKVDYQKLSIKRVDSEPLVDQTKRIKTDEIVKDLYISTYFQKREDSVDLKSNYSDKKLIHVLEDIKLDKAEALEIVSKVKCSVLQNVETIEAAQREKINSSQETVNNKSVDNMEEIVEIDLTNKESLDVLMPPTQFLDLTQEEFIKSSQGQVETEKNNTKETTNNKSCSQEKRVTFTGIVSVTNSETIDLQKSPESVNQLDISTTSDDSYKKIKEIIFKKHNLDLSPEFTYSKIPATSMRPETNAVTSKFFDTKINNDENKVELMEVDNSPTGEIESNQCVEDKINENVVSESNEETKNDPQKGTVAGFLFAHGPQGIPDSLNVSVSTLDYEDADCAPCIDSNLLLSPKADEQMPTTSENIKVLSQEVPNFLSGLRRTGLSFFGNTLSEDKSSTSTQNQNCNFTFSFGGDDKMTRGGLFSMFR</sequence>
<accession>A0A8J9Y2V7</accession>
<keyword evidence="1" id="KW-0175">Coiled coil</keyword>
<protein>
    <submittedName>
        <fullName evidence="3">Uncharacterized protein</fullName>
    </submittedName>
</protein>
<evidence type="ECO:0000313" key="3">
    <source>
        <dbReference type="EMBL" id="CAH0715394.1"/>
    </source>
</evidence>
<evidence type="ECO:0000256" key="2">
    <source>
        <dbReference type="SAM" id="MobiDB-lite"/>
    </source>
</evidence>
<dbReference type="OrthoDB" id="7460358at2759"/>
<feature type="non-terminal residue" evidence="3">
    <location>
        <position position="624"/>
    </location>
</feature>
<dbReference type="EMBL" id="OV170230">
    <property type="protein sequence ID" value="CAH0715394.1"/>
    <property type="molecule type" value="Genomic_DNA"/>
</dbReference>
<evidence type="ECO:0000313" key="4">
    <source>
        <dbReference type="Proteomes" id="UP000838878"/>
    </source>
</evidence>
<dbReference type="AlphaFoldDB" id="A0A8J9Y2V7"/>
<reference evidence="3" key="1">
    <citation type="submission" date="2021-12" db="EMBL/GenBank/DDBJ databases">
        <authorList>
            <person name="Martin H S."/>
        </authorList>
    </citation>
    <scope>NUCLEOTIDE SEQUENCE</scope>
</reference>
<gene>
    <name evidence="3" type="ORF">BINO364_LOCUS2322</name>
</gene>
<organism evidence="3 4">
    <name type="scientific">Brenthis ino</name>
    <name type="common">lesser marbled fritillary</name>
    <dbReference type="NCBI Taxonomy" id="405034"/>
    <lineage>
        <taxon>Eukaryota</taxon>
        <taxon>Metazoa</taxon>
        <taxon>Ecdysozoa</taxon>
        <taxon>Arthropoda</taxon>
        <taxon>Hexapoda</taxon>
        <taxon>Insecta</taxon>
        <taxon>Pterygota</taxon>
        <taxon>Neoptera</taxon>
        <taxon>Endopterygota</taxon>
        <taxon>Lepidoptera</taxon>
        <taxon>Glossata</taxon>
        <taxon>Ditrysia</taxon>
        <taxon>Papilionoidea</taxon>
        <taxon>Nymphalidae</taxon>
        <taxon>Heliconiinae</taxon>
        <taxon>Argynnini</taxon>
        <taxon>Brenthis</taxon>
    </lineage>
</organism>
<feature type="region of interest" description="Disordered" evidence="2">
    <location>
        <begin position="348"/>
        <end position="369"/>
    </location>
</feature>